<dbReference type="InterPro" id="IPR001845">
    <property type="entry name" value="HTH_ArsR_DNA-bd_dom"/>
</dbReference>
<evidence type="ECO:0000256" key="2">
    <source>
        <dbReference type="ARBA" id="ARBA00023125"/>
    </source>
</evidence>
<dbReference type="AlphaFoldDB" id="A0A2P8CPM5"/>
<keyword evidence="3" id="KW-0804">Transcription</keyword>
<gene>
    <name evidence="5" type="ORF">CLV63_13318</name>
</gene>
<name>A0A2P8CPM5_9ACTN</name>
<proteinExistence type="predicted"/>
<dbReference type="Pfam" id="PF12840">
    <property type="entry name" value="HTH_20"/>
    <property type="match status" value="1"/>
</dbReference>
<dbReference type="InterPro" id="IPR051011">
    <property type="entry name" value="Metal_resp_trans_reg"/>
</dbReference>
<dbReference type="InterPro" id="IPR036388">
    <property type="entry name" value="WH-like_DNA-bd_sf"/>
</dbReference>
<sequence length="334" mass="37313">MLRIHFGPEDIARLRVASEPDPMWELVVSLHRFQTRRGRAVVLDWFDEARREVPRRGLADTVRTTLLPIAPFSAYFPDFLTPDEARHGFDAALDAISATPPARLDHEIGKLARYREVPTWAKGLASGERRPREDLRAAMRSYHDVAIAPYWEDIRADVDSDRVRRSRAILDGWTHGLLSSFEPLMRWEPPVLSAAYPVESDLHLNGRGLRLVPSYFCWKHPVALADPGLPPVLVYPLHNGMVRARRGGAADAGRVLTALLGATRAAVLDAVALGLTTSELAARLAVSDSVVSHHTRILRDAGLIVSTRDRQNVLHTITRPGRELLNTKSPDWQV</sequence>
<dbReference type="GO" id="GO:0003700">
    <property type="term" value="F:DNA-binding transcription factor activity"/>
    <property type="evidence" value="ECO:0007669"/>
    <property type="project" value="InterPro"/>
</dbReference>
<comment type="caution">
    <text evidence="5">The sequence shown here is derived from an EMBL/GenBank/DDBJ whole genome shotgun (WGS) entry which is preliminary data.</text>
</comment>
<keyword evidence="2 5" id="KW-0238">DNA-binding</keyword>
<reference evidence="5 6" key="1">
    <citation type="submission" date="2018-03" db="EMBL/GenBank/DDBJ databases">
        <title>Genomic Encyclopedia of Archaeal and Bacterial Type Strains, Phase II (KMG-II): from individual species to whole genera.</title>
        <authorList>
            <person name="Goeker M."/>
        </authorList>
    </citation>
    <scope>NUCLEOTIDE SEQUENCE [LARGE SCALE GENOMIC DNA]</scope>
    <source>
        <strain evidence="5 6">DSM 45312</strain>
    </source>
</reference>
<dbReference type="SMART" id="SM00418">
    <property type="entry name" value="HTH_ARSR"/>
    <property type="match status" value="1"/>
</dbReference>
<dbReference type="InterPro" id="IPR011991">
    <property type="entry name" value="ArsR-like_HTH"/>
</dbReference>
<dbReference type="SUPFAM" id="SSF46785">
    <property type="entry name" value="Winged helix' DNA-binding domain"/>
    <property type="match status" value="1"/>
</dbReference>
<dbReference type="RefSeq" id="WP_106586632.1">
    <property type="nucleotide sequence ID" value="NZ_PYGA01000033.1"/>
</dbReference>
<evidence type="ECO:0000256" key="1">
    <source>
        <dbReference type="ARBA" id="ARBA00023015"/>
    </source>
</evidence>
<evidence type="ECO:0000259" key="4">
    <source>
        <dbReference type="SMART" id="SM00418"/>
    </source>
</evidence>
<evidence type="ECO:0000313" key="6">
    <source>
        <dbReference type="Proteomes" id="UP000240542"/>
    </source>
</evidence>
<dbReference type="CDD" id="cd00090">
    <property type="entry name" value="HTH_ARSR"/>
    <property type="match status" value="1"/>
</dbReference>
<evidence type="ECO:0000256" key="3">
    <source>
        <dbReference type="ARBA" id="ARBA00023163"/>
    </source>
</evidence>
<accession>A0A2P8CPM5</accession>
<keyword evidence="1" id="KW-0805">Transcription regulation</keyword>
<organism evidence="5 6">
    <name type="scientific">Murinocardiopsis flavida</name>
    <dbReference type="NCBI Taxonomy" id="645275"/>
    <lineage>
        <taxon>Bacteria</taxon>
        <taxon>Bacillati</taxon>
        <taxon>Actinomycetota</taxon>
        <taxon>Actinomycetes</taxon>
        <taxon>Streptosporangiales</taxon>
        <taxon>Nocardiopsidaceae</taxon>
        <taxon>Murinocardiopsis</taxon>
    </lineage>
</organism>
<feature type="domain" description="HTH arsR-type" evidence="4">
    <location>
        <begin position="254"/>
        <end position="326"/>
    </location>
</feature>
<keyword evidence="6" id="KW-1185">Reference proteome</keyword>
<dbReference type="PANTHER" id="PTHR43132:SF8">
    <property type="entry name" value="HTH-TYPE TRANSCRIPTIONAL REGULATOR KMTR"/>
    <property type="match status" value="1"/>
</dbReference>
<dbReference type="PANTHER" id="PTHR43132">
    <property type="entry name" value="ARSENICAL RESISTANCE OPERON REPRESSOR ARSR-RELATED"/>
    <property type="match status" value="1"/>
</dbReference>
<dbReference type="Gene3D" id="1.10.10.10">
    <property type="entry name" value="Winged helix-like DNA-binding domain superfamily/Winged helix DNA-binding domain"/>
    <property type="match status" value="1"/>
</dbReference>
<dbReference type="OrthoDB" id="3808065at2"/>
<dbReference type="GO" id="GO:0003677">
    <property type="term" value="F:DNA binding"/>
    <property type="evidence" value="ECO:0007669"/>
    <property type="project" value="UniProtKB-KW"/>
</dbReference>
<dbReference type="EMBL" id="PYGA01000033">
    <property type="protein sequence ID" value="PSK86901.1"/>
    <property type="molecule type" value="Genomic_DNA"/>
</dbReference>
<protein>
    <submittedName>
        <fullName evidence="5">DNA-binding transcriptional ArsR family regulator</fullName>
    </submittedName>
</protein>
<dbReference type="InterPro" id="IPR036390">
    <property type="entry name" value="WH_DNA-bd_sf"/>
</dbReference>
<dbReference type="Proteomes" id="UP000240542">
    <property type="component" value="Unassembled WGS sequence"/>
</dbReference>
<evidence type="ECO:0000313" key="5">
    <source>
        <dbReference type="EMBL" id="PSK86901.1"/>
    </source>
</evidence>